<reference evidence="3 4" key="1">
    <citation type="submission" date="2019-11" db="EMBL/GenBank/DDBJ databases">
        <title>Genome sequence of Moorella glycerini DSM11254.</title>
        <authorList>
            <person name="Poehlein A."/>
            <person name="Boeer T."/>
            <person name="Daniel R."/>
        </authorList>
    </citation>
    <scope>NUCLEOTIDE SEQUENCE [LARGE SCALE GENOMIC DNA]</scope>
    <source>
        <strain evidence="3 4">DSM 11254</strain>
    </source>
</reference>
<dbReference type="GO" id="GO:0030435">
    <property type="term" value="P:sporulation resulting in formation of a cellular spore"/>
    <property type="evidence" value="ECO:0007669"/>
    <property type="project" value="UniProtKB-KW"/>
</dbReference>
<dbReference type="GO" id="GO:0003690">
    <property type="term" value="F:double-stranded DNA binding"/>
    <property type="evidence" value="ECO:0007669"/>
    <property type="project" value="InterPro"/>
</dbReference>
<dbReference type="Proteomes" id="UP000425916">
    <property type="component" value="Chromosome"/>
</dbReference>
<protein>
    <submittedName>
        <fullName evidence="3">Small, acid-soluble spore protein, alpha/beta type</fullName>
    </submittedName>
</protein>
<sequence length="83" mass="9227">MGHKKDNDRLRTERQLDKLKWETAKELGLDDDLASAGDELTTREAGKIGGNMVRKLVKAGEKALAGEGDRKARLNLQDSYSRS</sequence>
<comment type="function">
    <text evidence="1">SASP are bound to spore DNA. They are double-stranded DNA-binding proteins that cause DNA to change to an a-like conformation. They protect the DNA backbone from chemical and enzymatic cleavage and are thus involved in dormant spore's high resistance to UV light.</text>
</comment>
<name>A0A6I5ZVY8_9FIRM</name>
<dbReference type="InterPro" id="IPR038300">
    <property type="entry name" value="SASP_sf_alpha/beta"/>
</dbReference>
<evidence type="ECO:0000256" key="1">
    <source>
        <dbReference type="ARBA" id="ARBA00003863"/>
    </source>
</evidence>
<dbReference type="PANTHER" id="PTHR36107">
    <property type="entry name" value="SMALL, ACID-SOLUBLE SPORE PROTEIN A"/>
    <property type="match status" value="1"/>
</dbReference>
<keyword evidence="2" id="KW-0749">Sporulation</keyword>
<gene>
    <name evidence="3" type="ORF">MGLY_32520</name>
</gene>
<evidence type="ECO:0000313" key="4">
    <source>
        <dbReference type="Proteomes" id="UP000425916"/>
    </source>
</evidence>
<dbReference type="EMBL" id="CP046244">
    <property type="protein sequence ID" value="QGP93829.1"/>
    <property type="molecule type" value="Genomic_DNA"/>
</dbReference>
<dbReference type="InterPro" id="IPR050847">
    <property type="entry name" value="SASP_DNA-binding"/>
</dbReference>
<evidence type="ECO:0000256" key="2">
    <source>
        <dbReference type="ARBA" id="ARBA00022969"/>
    </source>
</evidence>
<proteinExistence type="predicted"/>
<dbReference type="AlphaFoldDB" id="A0A6I5ZVY8"/>
<dbReference type="PANTHER" id="PTHR36107:SF1">
    <property type="entry name" value="SMALL, ACID-SOLUBLE SPORE PROTEIN A"/>
    <property type="match status" value="1"/>
</dbReference>
<dbReference type="OrthoDB" id="1683773at2"/>
<organism evidence="3 4">
    <name type="scientific">Neomoorella glycerini</name>
    <dbReference type="NCBI Taxonomy" id="55779"/>
    <lineage>
        <taxon>Bacteria</taxon>
        <taxon>Bacillati</taxon>
        <taxon>Bacillota</taxon>
        <taxon>Clostridia</taxon>
        <taxon>Neomoorellales</taxon>
        <taxon>Neomoorellaceae</taxon>
        <taxon>Neomoorella</taxon>
    </lineage>
</organism>
<dbReference type="Gene3D" id="6.10.10.80">
    <property type="entry name" value="Small, acid-soluble spore protein, alpha/beta type-like"/>
    <property type="match status" value="1"/>
</dbReference>
<accession>A0A6I5ZVY8</accession>
<dbReference type="GO" id="GO:0006265">
    <property type="term" value="P:DNA topological change"/>
    <property type="evidence" value="ECO:0007669"/>
    <property type="project" value="InterPro"/>
</dbReference>
<keyword evidence="4" id="KW-1185">Reference proteome</keyword>
<dbReference type="RefSeq" id="WP_156275593.1">
    <property type="nucleotide sequence ID" value="NZ_CP046244.1"/>
</dbReference>
<dbReference type="InterPro" id="IPR001448">
    <property type="entry name" value="SASP_alpha/beta-type"/>
</dbReference>
<dbReference type="Pfam" id="PF00269">
    <property type="entry name" value="SASP"/>
    <property type="match status" value="1"/>
</dbReference>
<evidence type="ECO:0000313" key="3">
    <source>
        <dbReference type="EMBL" id="QGP93829.1"/>
    </source>
</evidence>